<dbReference type="AlphaFoldDB" id="A0A269PGH4"/>
<feature type="transmembrane region" description="Helical" evidence="6">
    <location>
        <begin position="467"/>
        <end position="486"/>
    </location>
</feature>
<dbReference type="Proteomes" id="UP000215771">
    <property type="component" value="Unassembled WGS sequence"/>
</dbReference>
<dbReference type="InterPro" id="IPR007816">
    <property type="entry name" value="ResB-like_domain"/>
</dbReference>
<gene>
    <name evidence="8" type="ORF">CIG21_00250</name>
</gene>
<keyword evidence="2 6" id="KW-0812">Transmembrane</keyword>
<keyword evidence="4 6" id="KW-1133">Transmembrane helix</keyword>
<dbReference type="GO" id="GO:0016020">
    <property type="term" value="C:membrane"/>
    <property type="evidence" value="ECO:0007669"/>
    <property type="project" value="UniProtKB-SubCell"/>
</dbReference>
<feature type="transmembrane region" description="Helical" evidence="6">
    <location>
        <begin position="78"/>
        <end position="96"/>
    </location>
</feature>
<dbReference type="EMBL" id="NQMQ01000001">
    <property type="protein sequence ID" value="PAJ71208.1"/>
    <property type="molecule type" value="Genomic_DNA"/>
</dbReference>
<evidence type="ECO:0000256" key="4">
    <source>
        <dbReference type="ARBA" id="ARBA00022989"/>
    </source>
</evidence>
<proteinExistence type="predicted"/>
<feature type="transmembrane region" description="Helical" evidence="6">
    <location>
        <begin position="175"/>
        <end position="195"/>
    </location>
</feature>
<dbReference type="GO" id="GO:0017004">
    <property type="term" value="P:cytochrome complex assembly"/>
    <property type="evidence" value="ECO:0007669"/>
    <property type="project" value="UniProtKB-KW"/>
</dbReference>
<dbReference type="Pfam" id="PF05140">
    <property type="entry name" value="ResB"/>
    <property type="match status" value="1"/>
</dbReference>
<protein>
    <submittedName>
        <fullName evidence="8">Cytochrome C biogenesis protein ResB</fullName>
    </submittedName>
</protein>
<sequence length="547" mass="60684">MQLVSAATTWLRKTWHWLTSMRTALVLLFLLSLASIPGALLPQRNVSESLVQDYLDANPTMGPIYDRLQLFDVFSSSWFVAIVTLLMISLVGCIIPRSMDHWRAYRATPTRAPRYLSRMPMHAQATVDAGQDEVEAKVRRLLKRWHVAAYSPEEDRAGTFSLAAERGYTRELMNLLFHVGIVGMIVTFAAGRMVFYEGQVIVVTNSESQYAVPVEQSTEFCNTSPANFDVFRAGPLFDGTGLTPFCIDAHNFRAEYLNSGQANGFWSDVSYTDDLTAPKDSWQETTLAVNHPLRIHGDRVYLQGHGFAPQVTVTWPNGETRTQMMQFRPTDTQTFLSSGVMRFDPPAGMFPDLADRRQNQIALEGNFAPTAQWGGQDGETLQSSFPSMDDPALSMDIYRGDAGLDSGRPQNIFVLDQMLIAEGQLQKLERVNLTPGEEITVDGGIKVRFDGAAEYANYQISRDPTQVWALVTTVIMLAALAGSLTIKRRRVWVRLAPVAGGGTAVEIAGLARTDRAGWGPEFSELVEEILGEHPDDDGDDDELDDLG</sequence>
<comment type="subcellular location">
    <subcellularLocation>
        <location evidence="1">Membrane</location>
        <topology evidence="1">Multi-pass membrane protein</topology>
    </subcellularLocation>
</comment>
<evidence type="ECO:0000256" key="6">
    <source>
        <dbReference type="SAM" id="Phobius"/>
    </source>
</evidence>
<evidence type="ECO:0000259" key="7">
    <source>
        <dbReference type="Pfam" id="PF05140"/>
    </source>
</evidence>
<name>A0A269PGH4_9CORY</name>
<keyword evidence="5 6" id="KW-0472">Membrane</keyword>
<reference evidence="8 9" key="1">
    <citation type="submission" date="2017-08" db="EMBL/GenBank/DDBJ databases">
        <authorList>
            <person name="de Groot N.N."/>
        </authorList>
    </citation>
    <scope>NUCLEOTIDE SEQUENCE [LARGE SCALE GENOMIC DNA]</scope>
    <source>
        <strain evidence="8 9">NBT06-6</strain>
    </source>
</reference>
<dbReference type="PANTHER" id="PTHR31566">
    <property type="entry name" value="CYTOCHROME C BIOGENESIS PROTEIN CCS1, CHLOROPLASTIC"/>
    <property type="match status" value="1"/>
</dbReference>
<evidence type="ECO:0000256" key="1">
    <source>
        <dbReference type="ARBA" id="ARBA00004141"/>
    </source>
</evidence>
<evidence type="ECO:0000313" key="8">
    <source>
        <dbReference type="EMBL" id="PAJ71208.1"/>
    </source>
</evidence>
<evidence type="ECO:0000313" key="9">
    <source>
        <dbReference type="Proteomes" id="UP000215771"/>
    </source>
</evidence>
<comment type="caution">
    <text evidence="8">The sequence shown here is derived from an EMBL/GenBank/DDBJ whole genome shotgun (WGS) entry which is preliminary data.</text>
</comment>
<organism evidence="8 9">
    <name type="scientific">Corynebacterium hadale</name>
    <dbReference type="NCBI Taxonomy" id="2026255"/>
    <lineage>
        <taxon>Bacteria</taxon>
        <taxon>Bacillati</taxon>
        <taxon>Actinomycetota</taxon>
        <taxon>Actinomycetes</taxon>
        <taxon>Mycobacteriales</taxon>
        <taxon>Corynebacteriaceae</taxon>
        <taxon>Corynebacterium</taxon>
    </lineage>
</organism>
<evidence type="ECO:0000256" key="2">
    <source>
        <dbReference type="ARBA" id="ARBA00022692"/>
    </source>
</evidence>
<keyword evidence="3" id="KW-0201">Cytochrome c-type biogenesis</keyword>
<evidence type="ECO:0000256" key="5">
    <source>
        <dbReference type="ARBA" id="ARBA00023136"/>
    </source>
</evidence>
<dbReference type="PANTHER" id="PTHR31566:SF0">
    <property type="entry name" value="CYTOCHROME C BIOGENESIS PROTEIN CCS1, CHLOROPLASTIC"/>
    <property type="match status" value="1"/>
</dbReference>
<dbReference type="InterPro" id="IPR023494">
    <property type="entry name" value="Cyt_c_bgen_Ccs1/CcsB/ResB"/>
</dbReference>
<accession>A0A269PGH4</accession>
<feature type="domain" description="ResB-like" evidence="7">
    <location>
        <begin position="21"/>
        <end position="522"/>
    </location>
</feature>
<dbReference type="RefSeq" id="WP_095275122.1">
    <property type="nucleotide sequence ID" value="NZ_CP047655.1"/>
</dbReference>
<evidence type="ECO:0000256" key="3">
    <source>
        <dbReference type="ARBA" id="ARBA00022748"/>
    </source>
</evidence>